<comment type="caution">
    <text evidence="2">The sequence shown here is derived from an EMBL/GenBank/DDBJ whole genome shotgun (WGS) entry which is preliminary data.</text>
</comment>
<dbReference type="AlphaFoldDB" id="A0A9W6L9Q5"/>
<proteinExistence type="predicted"/>
<organism evidence="2 3">
    <name type="scientific">Desulforhabdus amnigena</name>
    <dbReference type="NCBI Taxonomy" id="40218"/>
    <lineage>
        <taxon>Bacteria</taxon>
        <taxon>Pseudomonadati</taxon>
        <taxon>Thermodesulfobacteriota</taxon>
        <taxon>Syntrophobacteria</taxon>
        <taxon>Syntrophobacterales</taxon>
        <taxon>Syntrophobacteraceae</taxon>
        <taxon>Desulforhabdus</taxon>
    </lineage>
</organism>
<sequence length="469" mass="51236">MGRASIAYTNKDYDSLRRELLARVPQLTDRWTDFNASDLGVVLLELFCGIGDMLAYYLDAQAAEAFLPTARQRQNVINLCKLISYRLDGPVAATTALRFSLAAPLDADLVIPAGTTCRARLEENDIVFETAEDATIPRSRTSVDAGARQGKRKTENFTAHGETGDPIILAGKEIAHGSIRVWVQDQEWTEVSHFQESGSDSRHFMAETDALDITRIVFGDGLRGAVPDSGAEIRVEYLETLGAEGNLGPHLVTELLTAIYLDGGLVPLAVTNPVPATGGADRETLEHARRQAPAEVRSLWKAVTKEDYLALAEGFPGVAKAQVLDVNDCKNIRYYQVNLAVAPDGGGPPSTLLKQDLAEYLESRKVITVEINLFDPVYRPVSIDAEVFAYAGEDLDLVRSRVEQALADFFAFDRMSFGAPVHFSDLVALLDGVRGVSHVRMYTPTQDIDIRAGQIASLGQVNLDVRRAS</sequence>
<dbReference type="InterPro" id="IPR058530">
    <property type="entry name" value="Baseplate_J-like_C"/>
</dbReference>
<dbReference type="Pfam" id="PF26079">
    <property type="entry name" value="Baseplate_J_C"/>
    <property type="match status" value="1"/>
</dbReference>
<accession>A0A9W6L9Q5</accession>
<protein>
    <recommendedName>
        <fullName evidence="1">Baseplate J-like C-terminal domain-containing protein</fullName>
    </recommendedName>
</protein>
<dbReference type="Proteomes" id="UP001144372">
    <property type="component" value="Unassembled WGS sequence"/>
</dbReference>
<evidence type="ECO:0000313" key="2">
    <source>
        <dbReference type="EMBL" id="GLI35281.1"/>
    </source>
</evidence>
<evidence type="ECO:0000259" key="1">
    <source>
        <dbReference type="Pfam" id="PF26079"/>
    </source>
</evidence>
<dbReference type="RefSeq" id="WP_281794938.1">
    <property type="nucleotide sequence ID" value="NZ_BSDR01000001.1"/>
</dbReference>
<evidence type="ECO:0000313" key="3">
    <source>
        <dbReference type="Proteomes" id="UP001144372"/>
    </source>
</evidence>
<dbReference type="EMBL" id="BSDR01000001">
    <property type="protein sequence ID" value="GLI35281.1"/>
    <property type="molecule type" value="Genomic_DNA"/>
</dbReference>
<gene>
    <name evidence="2" type="ORF">DAMNIGENAA_27140</name>
</gene>
<feature type="domain" description="Baseplate J-like C-terminal" evidence="1">
    <location>
        <begin position="381"/>
        <end position="463"/>
    </location>
</feature>
<name>A0A9W6L9Q5_9BACT</name>
<keyword evidence="3" id="KW-1185">Reference proteome</keyword>
<reference evidence="2" key="1">
    <citation type="submission" date="2022-12" db="EMBL/GenBank/DDBJ databases">
        <title>Reference genome sequencing for broad-spectrum identification of bacterial and archaeal isolates by mass spectrometry.</title>
        <authorList>
            <person name="Sekiguchi Y."/>
            <person name="Tourlousse D.M."/>
        </authorList>
    </citation>
    <scope>NUCLEOTIDE SEQUENCE</scope>
    <source>
        <strain evidence="2">ASRB1</strain>
    </source>
</reference>